<evidence type="ECO:0000313" key="1">
    <source>
        <dbReference type="EMBL" id="QXO95870.1"/>
    </source>
</evidence>
<proteinExistence type="predicted"/>
<dbReference type="Proteomes" id="UP000694228">
    <property type="component" value="Chromosome"/>
</dbReference>
<reference evidence="1 2" key="1">
    <citation type="submission" date="2021-06" db="EMBL/GenBank/DDBJ databases">
        <title>Complete genome sequence of the secondary alcohol utilizing methanogen Methanospirillum hungatei strain GP1.</title>
        <authorList>
            <person name="Day L.A."/>
            <person name="Costa K.C."/>
        </authorList>
    </citation>
    <scope>NUCLEOTIDE SEQUENCE [LARGE SCALE GENOMIC DNA]</scope>
    <source>
        <strain evidence="1 2">GP1</strain>
    </source>
</reference>
<dbReference type="InterPro" id="IPR014998">
    <property type="entry name" value="DUF1848"/>
</dbReference>
<dbReference type="Pfam" id="PF08902">
    <property type="entry name" value="DUF1848"/>
    <property type="match status" value="1"/>
</dbReference>
<protein>
    <submittedName>
        <fullName evidence="1">DUF1848 domain-containing protein</fullName>
    </submittedName>
</protein>
<dbReference type="AlphaFoldDB" id="A0A8F5VQF1"/>
<accession>A0A8F5VQF1</accession>
<organism evidence="1 2">
    <name type="scientific">Methanospirillum hungatei</name>
    <dbReference type="NCBI Taxonomy" id="2203"/>
    <lineage>
        <taxon>Archaea</taxon>
        <taxon>Methanobacteriati</taxon>
        <taxon>Methanobacteriota</taxon>
        <taxon>Stenosarchaea group</taxon>
        <taxon>Methanomicrobia</taxon>
        <taxon>Methanomicrobiales</taxon>
        <taxon>Methanospirillaceae</taxon>
        <taxon>Methanospirillum</taxon>
    </lineage>
</organism>
<evidence type="ECO:0000313" key="2">
    <source>
        <dbReference type="Proteomes" id="UP000694228"/>
    </source>
</evidence>
<sequence length="344" mass="40104">MPPWEKVKIITENGKQVEAIAPVIISASRSTDIPAFYIDWFIKRMEIGYLVWINPFNRKQTIFVSFNKTRVIVFWTKNAYPLLKQIKTLDSYKINYYVQFTLNDYELENYEPGIPSLNDRIDTFKQLSSIIGKEKIIWRYDPILVSNELSLPIILSRIKNIGDQIHEYTDRLIISFVDIKPYEKVQHNVAISGIHELTPNEIYDFSTQLSVINQSWGLKLGTCGEEVDLTQMGISAMSCIDGTLIRNLFETDSKLVQYLHRHNKKDKGQRKSCLCIESKDIGQYNTCSHLCIYCYANRSKGEVEKNYFHHLQNQFAETITGEYIPPPDDERKEIKQTDFSQFIQ</sequence>
<dbReference type="EMBL" id="CP077107">
    <property type="protein sequence ID" value="QXO95870.1"/>
    <property type="molecule type" value="Genomic_DNA"/>
</dbReference>
<gene>
    <name evidence="1" type="ORF">KSK55_05625</name>
</gene>
<dbReference type="OrthoDB" id="53148at2157"/>
<name>A0A8F5VQF1_METHU</name>